<organism evidence="9 10">
    <name type="scientific">Komagataella phaffii (strain GS115 / ATCC 20864)</name>
    <name type="common">Yeast</name>
    <name type="synonym">Pichia pastoris</name>
    <dbReference type="NCBI Taxonomy" id="644223"/>
    <lineage>
        <taxon>Eukaryota</taxon>
        <taxon>Fungi</taxon>
        <taxon>Dikarya</taxon>
        <taxon>Ascomycota</taxon>
        <taxon>Saccharomycotina</taxon>
        <taxon>Pichiomycetes</taxon>
        <taxon>Pichiales</taxon>
        <taxon>Pichiaceae</taxon>
        <taxon>Komagataella</taxon>
    </lineage>
</organism>
<feature type="compositionally biased region" description="Polar residues" evidence="6">
    <location>
        <begin position="31"/>
        <end position="40"/>
    </location>
</feature>
<dbReference type="PANTHER" id="PTHR14428">
    <property type="entry name" value="NUCLEOLAR COMPLEX PROTEIN 3"/>
    <property type="match status" value="1"/>
</dbReference>
<dbReference type="AlphaFoldDB" id="C4R597"/>
<dbReference type="GO" id="GO:0003682">
    <property type="term" value="F:chromatin binding"/>
    <property type="evidence" value="ECO:0007669"/>
    <property type="project" value="EnsemblFungi"/>
</dbReference>
<feature type="domain" description="CCAAT-binding factor" evidence="7">
    <location>
        <begin position="471"/>
        <end position="652"/>
    </location>
</feature>
<evidence type="ECO:0000256" key="5">
    <source>
        <dbReference type="PIRNR" id="PIRNR028977"/>
    </source>
</evidence>
<dbReference type="InParanoid" id="C4R597"/>
<dbReference type="FunCoup" id="C4R597">
    <property type="interactions" value="1120"/>
</dbReference>
<dbReference type="STRING" id="644223.C4R597"/>
<feature type="compositionally biased region" description="Basic and acidic residues" evidence="6">
    <location>
        <begin position="67"/>
        <end position="85"/>
    </location>
</feature>
<dbReference type="SUPFAM" id="SSF48371">
    <property type="entry name" value="ARM repeat"/>
    <property type="match status" value="1"/>
</dbReference>
<sequence>MAKRREKTTGSGNKKRQKPNPNGEIKLGVFTRNNSTQPRNDNWENEEQDYELQSRSLNYSNEQEEGLPIKRQDGRVERKMRDKQVTKKASLENVEEQEEQHPKDLSKEVAKSQTTYSVDPLEKKNQVKEEISKIAELLLEDSEEHIDSITKVLKMAQSKDTTVSKLALLALTPIFKNMAPSYRIRPLTDLEKKEKVSKDVGRLRHFEQSLVIHFKTYLDLLDKATRTFSTTTNATPHQISLGRSSSIAVCELAQSMKFFNYRAELIDILIKRVCRKPQGEKDLQVFKKCVETLENLLTDDIDRGDISADVVRILSKRLRSRNYMVDESLVNIFLSASILRDYDPMSKETEEKPKLKKKDRVHLSNAQRKQRKELQKIDEELKKAEEAVTAEQREKFQAEILRTLLKLYLDMLQQRPESLMAPVLEGLARYGHMVNFDMLGDFLQVLRELSGGILSTSSDNNLTGDEIRQVLLCVVTAFALLSNHSQHKVNIDLSSFVTTLYAVLPLVAQDPDIEFSHKSLRLADPLTGVDGPATRPSVNVSTKAELVLKALDSIFFASRSSTSNRVMAFTKRLYMTMLHTPEKTTIALLKFIEKLSGRFSDVAGLYSTEDTIANGVYNAETDNIERSNAACAILWENELLRNHYCPTVQLAARTLVNRSRKNNNN</sequence>
<keyword evidence="4" id="KW-0539">Nucleus</keyword>
<evidence type="ECO:0000256" key="3">
    <source>
        <dbReference type="ARBA" id="ARBA00023054"/>
    </source>
</evidence>
<keyword evidence="5" id="KW-0690">Ribosome biogenesis</keyword>
<feature type="compositionally biased region" description="Basic and acidic residues" evidence="6">
    <location>
        <begin position="99"/>
        <end position="110"/>
    </location>
</feature>
<evidence type="ECO:0000256" key="2">
    <source>
        <dbReference type="ARBA" id="ARBA00007797"/>
    </source>
</evidence>
<evidence type="ECO:0000256" key="4">
    <source>
        <dbReference type="ARBA" id="ARBA00023242"/>
    </source>
</evidence>
<dbReference type="Pfam" id="PF07540">
    <property type="entry name" value="NOC3p"/>
    <property type="match status" value="1"/>
</dbReference>
<dbReference type="InterPro" id="IPR016903">
    <property type="entry name" value="Nucleolar_cplx-assoc_3"/>
</dbReference>
<evidence type="ECO:0000313" key="9">
    <source>
        <dbReference type="EMBL" id="CAY70733.1"/>
    </source>
</evidence>
<feature type="compositionally biased region" description="Polar residues" evidence="6">
    <location>
        <begin position="51"/>
        <end position="61"/>
    </location>
</feature>
<dbReference type="KEGG" id="ppa:PAS_chr3_0684"/>
<accession>C4R597</accession>
<feature type="region of interest" description="Disordered" evidence="6">
    <location>
        <begin position="345"/>
        <end position="369"/>
    </location>
</feature>
<dbReference type="OrthoDB" id="10263597at2759"/>
<dbReference type="HOGENOM" id="CLU_012441_3_1_1"/>
<dbReference type="Proteomes" id="UP000000314">
    <property type="component" value="Chromosome 3"/>
</dbReference>
<dbReference type="SMR" id="C4R597"/>
<dbReference type="PANTHER" id="PTHR14428:SF5">
    <property type="entry name" value="NUCLEOLAR COMPLEX PROTEIN 3 HOMOLOG"/>
    <property type="match status" value="1"/>
</dbReference>
<evidence type="ECO:0000259" key="7">
    <source>
        <dbReference type="Pfam" id="PF03914"/>
    </source>
</evidence>
<dbReference type="RefSeq" id="XP_002492912.1">
    <property type="nucleotide sequence ID" value="XM_002492867.1"/>
</dbReference>
<gene>
    <name evidence="9" type="ordered locus">PAS_chr3_0684</name>
</gene>
<reference evidence="9 10" key="1">
    <citation type="journal article" date="2009" name="Nat. Biotechnol.">
        <title>Genome sequence of the recombinant protein production host Pichia pastoris.</title>
        <authorList>
            <person name="De Schutter K."/>
            <person name="Lin Y.C."/>
            <person name="Tiels P."/>
            <person name="Van Hecke A."/>
            <person name="Glinka S."/>
            <person name="Weber-Lehmann J."/>
            <person name="Rouze P."/>
            <person name="Van de Peer Y."/>
            <person name="Callewaert N."/>
        </authorList>
    </citation>
    <scope>NUCLEOTIDE SEQUENCE [LARGE SCALE GENOMIC DNA]</scope>
    <source>
        <strain evidence="10">GS115 / ATCC 20864</strain>
    </source>
</reference>
<comment type="similarity">
    <text evidence="2 5">Belongs to the CBF/MAK21 family.</text>
</comment>
<evidence type="ECO:0000259" key="8">
    <source>
        <dbReference type="Pfam" id="PF07540"/>
    </source>
</evidence>
<name>C4R597_KOMPG</name>
<comment type="function">
    <text evidence="5">Required for synthesis of 60S ribosomal subunits and the transport of pre-ribosomes from the nucleoplasm to the cytoplasm.</text>
</comment>
<dbReference type="GO" id="GO:0006270">
    <property type="term" value="P:DNA replication initiation"/>
    <property type="evidence" value="ECO:0007669"/>
    <property type="project" value="EnsemblFungi"/>
</dbReference>
<evidence type="ECO:0000256" key="1">
    <source>
        <dbReference type="ARBA" id="ARBA00004604"/>
    </source>
</evidence>
<feature type="domain" description="Nucleolar complex-associated protein 3 N-terminal" evidence="8">
    <location>
        <begin position="127"/>
        <end position="217"/>
    </location>
</feature>
<dbReference type="InterPro" id="IPR011501">
    <property type="entry name" value="Noc3_N"/>
</dbReference>
<proteinExistence type="inferred from homology"/>
<dbReference type="GO" id="GO:0006267">
    <property type="term" value="P:pre-replicative complex assembly involved in nuclear cell cycle DNA replication"/>
    <property type="evidence" value="ECO:0007669"/>
    <property type="project" value="EnsemblFungi"/>
</dbReference>
<dbReference type="GO" id="GO:0042273">
    <property type="term" value="P:ribosomal large subunit biogenesis"/>
    <property type="evidence" value="ECO:0007669"/>
    <property type="project" value="EnsemblFungi"/>
</dbReference>
<keyword evidence="10" id="KW-1185">Reference proteome</keyword>
<dbReference type="InterPro" id="IPR005612">
    <property type="entry name" value="CCAAT-binding_factor"/>
</dbReference>
<protein>
    <recommendedName>
        <fullName evidence="5">Nucleolar complex-associated protein 3</fullName>
    </recommendedName>
</protein>
<dbReference type="InterPro" id="IPR016024">
    <property type="entry name" value="ARM-type_fold"/>
</dbReference>
<evidence type="ECO:0000256" key="6">
    <source>
        <dbReference type="SAM" id="MobiDB-lite"/>
    </source>
</evidence>
<comment type="subcellular location">
    <subcellularLocation>
        <location evidence="1 5">Nucleus</location>
        <location evidence="1 5">Nucleolus</location>
    </subcellularLocation>
</comment>
<dbReference type="GO" id="GO:0005730">
    <property type="term" value="C:nucleolus"/>
    <property type="evidence" value="ECO:0007669"/>
    <property type="project" value="UniProtKB-SubCell"/>
</dbReference>
<dbReference type="OMA" id="FGNMANF"/>
<evidence type="ECO:0000313" key="10">
    <source>
        <dbReference type="Proteomes" id="UP000000314"/>
    </source>
</evidence>
<keyword evidence="3" id="KW-0175">Coiled coil</keyword>
<dbReference type="eggNOG" id="KOG2153">
    <property type="taxonomic scope" value="Eukaryota"/>
</dbReference>
<dbReference type="GO" id="GO:0006364">
    <property type="term" value="P:rRNA processing"/>
    <property type="evidence" value="ECO:0007669"/>
    <property type="project" value="EnsemblFungi"/>
</dbReference>
<dbReference type="Pfam" id="PF03914">
    <property type="entry name" value="CBF"/>
    <property type="match status" value="1"/>
</dbReference>
<dbReference type="EMBL" id="FN392321">
    <property type="protein sequence ID" value="CAY70733.1"/>
    <property type="molecule type" value="Genomic_DNA"/>
</dbReference>
<dbReference type="PIRSF" id="PIRSF028977">
    <property type="entry name" value="Nucleolar_complex_p3"/>
    <property type="match status" value="1"/>
</dbReference>
<dbReference type="GeneID" id="8200384"/>
<dbReference type="GO" id="GO:0030691">
    <property type="term" value="C:Noc2p-Noc3p complex"/>
    <property type="evidence" value="ECO:0007669"/>
    <property type="project" value="EnsemblFungi"/>
</dbReference>
<dbReference type="GO" id="GO:0005656">
    <property type="term" value="C:nuclear pre-replicative complex"/>
    <property type="evidence" value="ECO:0007669"/>
    <property type="project" value="EnsemblFungi"/>
</dbReference>
<feature type="region of interest" description="Disordered" evidence="6">
    <location>
        <begin position="1"/>
        <end position="121"/>
    </location>
</feature>